<comment type="catalytic activity">
    <reaction evidence="10">
        <text>8-oxo-dGTP + H2O = 8-oxo-dGMP + diphosphate + H(+)</text>
        <dbReference type="Rhea" id="RHEA:31575"/>
        <dbReference type="ChEBI" id="CHEBI:15377"/>
        <dbReference type="ChEBI" id="CHEBI:15378"/>
        <dbReference type="ChEBI" id="CHEBI:33019"/>
        <dbReference type="ChEBI" id="CHEBI:63224"/>
        <dbReference type="ChEBI" id="CHEBI:77896"/>
        <dbReference type="EC" id="3.6.1.55"/>
    </reaction>
</comment>
<dbReference type="InterPro" id="IPR020476">
    <property type="entry name" value="Nudix_hydrolase"/>
</dbReference>
<dbReference type="InterPro" id="IPR047127">
    <property type="entry name" value="MutT-like"/>
</dbReference>
<keyword evidence="14" id="KW-1185">Reference proteome</keyword>
<keyword evidence="4" id="KW-0235">DNA replication</keyword>
<keyword evidence="3" id="KW-0515">Mutator protein</keyword>
<dbReference type="PROSITE" id="PS51462">
    <property type="entry name" value="NUDIX"/>
    <property type="match status" value="1"/>
</dbReference>
<dbReference type="GO" id="GO:0006260">
    <property type="term" value="P:DNA replication"/>
    <property type="evidence" value="ECO:0007669"/>
    <property type="project" value="UniProtKB-KW"/>
</dbReference>
<proteinExistence type="inferred from homology"/>
<dbReference type="GO" id="GO:0044715">
    <property type="term" value="F:8-oxo-dGDP phosphatase activity"/>
    <property type="evidence" value="ECO:0007669"/>
    <property type="project" value="TreeGrafter"/>
</dbReference>
<organism evidence="13 14">
    <name type="scientific">Globicatella sulfidifaciens DSM 15739</name>
    <dbReference type="NCBI Taxonomy" id="1121925"/>
    <lineage>
        <taxon>Bacteria</taxon>
        <taxon>Bacillati</taxon>
        <taxon>Bacillota</taxon>
        <taxon>Bacilli</taxon>
        <taxon>Lactobacillales</taxon>
        <taxon>Aerococcaceae</taxon>
        <taxon>Globicatella</taxon>
    </lineage>
</organism>
<comment type="cofactor">
    <cofactor evidence="1">
        <name>Mg(2+)</name>
        <dbReference type="ChEBI" id="CHEBI:18420"/>
    </cofactor>
</comment>
<evidence type="ECO:0000256" key="11">
    <source>
        <dbReference type="ARBA" id="ARBA00038905"/>
    </source>
</evidence>
<dbReference type="EC" id="3.6.1.55" evidence="11"/>
<evidence type="ECO:0000313" key="13">
    <source>
        <dbReference type="EMBL" id="SJZ30314.1"/>
    </source>
</evidence>
<evidence type="ECO:0000256" key="5">
    <source>
        <dbReference type="ARBA" id="ARBA00022723"/>
    </source>
</evidence>
<evidence type="ECO:0000256" key="1">
    <source>
        <dbReference type="ARBA" id="ARBA00001946"/>
    </source>
</evidence>
<keyword evidence="6" id="KW-0227">DNA damage</keyword>
<dbReference type="Proteomes" id="UP000189941">
    <property type="component" value="Unassembled WGS sequence"/>
</dbReference>
<dbReference type="GO" id="GO:0044716">
    <property type="term" value="F:8-oxo-GDP phosphatase activity"/>
    <property type="evidence" value="ECO:0007669"/>
    <property type="project" value="TreeGrafter"/>
</dbReference>
<evidence type="ECO:0000256" key="6">
    <source>
        <dbReference type="ARBA" id="ARBA00022763"/>
    </source>
</evidence>
<dbReference type="RefSeq" id="WP_078754920.1">
    <property type="nucleotide sequence ID" value="NZ_FUWO01000001.1"/>
</dbReference>
<name>A0A1T4JJG3_9LACT</name>
<accession>A0A1T4JJG3</accession>
<dbReference type="PRINTS" id="PR00502">
    <property type="entry name" value="NUDIXFAMILY"/>
</dbReference>
<dbReference type="Gene3D" id="3.90.79.10">
    <property type="entry name" value="Nucleoside Triphosphate Pyrophosphohydrolase"/>
    <property type="match status" value="1"/>
</dbReference>
<comment type="similarity">
    <text evidence="2">Belongs to the Nudix hydrolase family.</text>
</comment>
<evidence type="ECO:0000256" key="4">
    <source>
        <dbReference type="ARBA" id="ARBA00022705"/>
    </source>
</evidence>
<evidence type="ECO:0000259" key="12">
    <source>
        <dbReference type="PROSITE" id="PS51462"/>
    </source>
</evidence>
<dbReference type="GO" id="GO:0046872">
    <property type="term" value="F:metal ion binding"/>
    <property type="evidence" value="ECO:0007669"/>
    <property type="project" value="UniProtKB-KW"/>
</dbReference>
<keyword evidence="5" id="KW-0479">Metal-binding</keyword>
<keyword evidence="7" id="KW-0378">Hydrolase</keyword>
<dbReference type="EMBL" id="FUWO01000001">
    <property type="protein sequence ID" value="SJZ30314.1"/>
    <property type="molecule type" value="Genomic_DNA"/>
</dbReference>
<dbReference type="STRING" id="1121925.SAMN02746011_00029"/>
<dbReference type="OrthoDB" id="9810648at2"/>
<evidence type="ECO:0000256" key="9">
    <source>
        <dbReference type="ARBA" id="ARBA00023204"/>
    </source>
</evidence>
<dbReference type="InterPro" id="IPR015797">
    <property type="entry name" value="NUDIX_hydrolase-like_dom_sf"/>
</dbReference>
<dbReference type="AlphaFoldDB" id="A0A1T4JJG3"/>
<dbReference type="GO" id="GO:0006281">
    <property type="term" value="P:DNA repair"/>
    <property type="evidence" value="ECO:0007669"/>
    <property type="project" value="UniProtKB-KW"/>
</dbReference>
<evidence type="ECO:0000313" key="14">
    <source>
        <dbReference type="Proteomes" id="UP000189941"/>
    </source>
</evidence>
<evidence type="ECO:0000256" key="8">
    <source>
        <dbReference type="ARBA" id="ARBA00022842"/>
    </source>
</evidence>
<dbReference type="Pfam" id="PF00293">
    <property type="entry name" value="NUDIX"/>
    <property type="match status" value="1"/>
</dbReference>
<dbReference type="PANTHER" id="PTHR47707:SF1">
    <property type="entry name" value="NUDIX HYDROLASE FAMILY PROTEIN"/>
    <property type="match status" value="1"/>
</dbReference>
<reference evidence="14" key="1">
    <citation type="submission" date="2017-02" db="EMBL/GenBank/DDBJ databases">
        <authorList>
            <person name="Varghese N."/>
            <person name="Submissions S."/>
        </authorList>
    </citation>
    <scope>NUCLEOTIDE SEQUENCE [LARGE SCALE GENOMIC DNA]</scope>
    <source>
        <strain evidence="14">DSM 15739</strain>
    </source>
</reference>
<keyword evidence="8" id="KW-0460">Magnesium</keyword>
<feature type="domain" description="Nudix hydrolase" evidence="12">
    <location>
        <begin position="8"/>
        <end position="135"/>
    </location>
</feature>
<dbReference type="CDD" id="cd03425">
    <property type="entry name" value="NUDIX_MutT_NudA_like"/>
    <property type="match status" value="1"/>
</dbReference>
<dbReference type="PANTHER" id="PTHR47707">
    <property type="entry name" value="8-OXO-DGTP DIPHOSPHATASE"/>
    <property type="match status" value="1"/>
</dbReference>
<evidence type="ECO:0000256" key="10">
    <source>
        <dbReference type="ARBA" id="ARBA00035861"/>
    </source>
</evidence>
<dbReference type="InterPro" id="IPR000086">
    <property type="entry name" value="NUDIX_hydrolase_dom"/>
</dbReference>
<evidence type="ECO:0000256" key="3">
    <source>
        <dbReference type="ARBA" id="ARBA00022457"/>
    </source>
</evidence>
<protein>
    <recommendedName>
        <fullName evidence="11">8-oxo-dGTP diphosphatase</fullName>
        <ecNumber evidence="11">3.6.1.55</ecNumber>
    </recommendedName>
</protein>
<gene>
    <name evidence="13" type="ORF">SAMN02746011_00029</name>
</gene>
<sequence length="135" mass="15534">MDNVSDKRVIEVVGAAIIHDGKLLAMQRSEKMTLPGLWEFPGGKIEKGESEKEALIREIQEELALEIEVEENITTTAYEYDFGIVKMSTYRAKMKSEHFVLKEHAQYRWLSTKEVMSVQWAPVDIPTAKILEDNY</sequence>
<dbReference type="GO" id="GO:0035539">
    <property type="term" value="F:8-oxo-7,8-dihydrodeoxyguanosine triphosphate pyrophosphatase activity"/>
    <property type="evidence" value="ECO:0007669"/>
    <property type="project" value="UniProtKB-EC"/>
</dbReference>
<evidence type="ECO:0000256" key="2">
    <source>
        <dbReference type="ARBA" id="ARBA00005582"/>
    </source>
</evidence>
<evidence type="ECO:0000256" key="7">
    <source>
        <dbReference type="ARBA" id="ARBA00022801"/>
    </source>
</evidence>
<dbReference type="SUPFAM" id="SSF55811">
    <property type="entry name" value="Nudix"/>
    <property type="match status" value="1"/>
</dbReference>
<dbReference type="GO" id="GO:0008413">
    <property type="term" value="F:8-oxo-7,8-dihydroguanosine triphosphate pyrophosphatase activity"/>
    <property type="evidence" value="ECO:0007669"/>
    <property type="project" value="TreeGrafter"/>
</dbReference>
<keyword evidence="9" id="KW-0234">DNA repair</keyword>